<proteinExistence type="predicted"/>
<feature type="region of interest" description="Disordered" evidence="1">
    <location>
        <begin position="1"/>
        <end position="99"/>
    </location>
</feature>
<protein>
    <submittedName>
        <fullName evidence="2">Uncharacterized protein</fullName>
    </submittedName>
</protein>
<evidence type="ECO:0000256" key="1">
    <source>
        <dbReference type="SAM" id="MobiDB-lite"/>
    </source>
</evidence>
<organism evidence="2">
    <name type="scientific">Magallana gigas</name>
    <name type="common">Pacific oyster</name>
    <name type="synonym">Crassostrea gigas</name>
    <dbReference type="NCBI Taxonomy" id="29159"/>
    <lineage>
        <taxon>Eukaryota</taxon>
        <taxon>Metazoa</taxon>
        <taxon>Spiralia</taxon>
        <taxon>Lophotrochozoa</taxon>
        <taxon>Mollusca</taxon>
        <taxon>Bivalvia</taxon>
        <taxon>Autobranchia</taxon>
        <taxon>Pteriomorphia</taxon>
        <taxon>Ostreida</taxon>
        <taxon>Ostreoidea</taxon>
        <taxon>Ostreidae</taxon>
        <taxon>Magallana</taxon>
    </lineage>
</organism>
<feature type="compositionally biased region" description="Basic and acidic residues" evidence="1">
    <location>
        <begin position="24"/>
        <end position="50"/>
    </location>
</feature>
<dbReference type="HOGENOM" id="CLU_1827169_0_0_1"/>
<dbReference type="EMBL" id="JH818935">
    <property type="protein sequence ID" value="EKC23063.1"/>
    <property type="molecule type" value="Genomic_DNA"/>
</dbReference>
<evidence type="ECO:0000313" key="2">
    <source>
        <dbReference type="EMBL" id="EKC23063.1"/>
    </source>
</evidence>
<sequence>MKKKRTIREKKEEKSLKQSRKRKSTEDEKYLPVLERPKLRTIKPKGEATAKETSATSLASALTTASPSLPAPTAAPESPRGRRKSPQLSAPSVEISGSFPLVHREHRPITFVPWTCRTGPTAKRGSSSQNVSGESRGSAIP</sequence>
<gene>
    <name evidence="2" type="ORF">CGI_10000703</name>
</gene>
<dbReference type="InParanoid" id="K1PN76"/>
<feature type="compositionally biased region" description="Low complexity" evidence="1">
    <location>
        <begin position="51"/>
        <end position="78"/>
    </location>
</feature>
<feature type="compositionally biased region" description="Polar residues" evidence="1">
    <location>
        <begin position="124"/>
        <end position="135"/>
    </location>
</feature>
<accession>K1PN76</accession>
<name>K1PN76_MAGGI</name>
<reference evidence="2" key="1">
    <citation type="journal article" date="2012" name="Nature">
        <title>The oyster genome reveals stress adaptation and complexity of shell formation.</title>
        <authorList>
            <person name="Zhang G."/>
            <person name="Fang X."/>
            <person name="Guo X."/>
            <person name="Li L."/>
            <person name="Luo R."/>
            <person name="Xu F."/>
            <person name="Yang P."/>
            <person name="Zhang L."/>
            <person name="Wang X."/>
            <person name="Qi H."/>
            <person name="Xiong Z."/>
            <person name="Que H."/>
            <person name="Xie Y."/>
            <person name="Holland P.W."/>
            <person name="Paps J."/>
            <person name="Zhu Y."/>
            <person name="Wu F."/>
            <person name="Chen Y."/>
            <person name="Wang J."/>
            <person name="Peng C."/>
            <person name="Meng J."/>
            <person name="Yang L."/>
            <person name="Liu J."/>
            <person name="Wen B."/>
            <person name="Zhang N."/>
            <person name="Huang Z."/>
            <person name="Zhu Q."/>
            <person name="Feng Y."/>
            <person name="Mount A."/>
            <person name="Hedgecock D."/>
            <person name="Xu Z."/>
            <person name="Liu Y."/>
            <person name="Domazet-Loso T."/>
            <person name="Du Y."/>
            <person name="Sun X."/>
            <person name="Zhang S."/>
            <person name="Liu B."/>
            <person name="Cheng P."/>
            <person name="Jiang X."/>
            <person name="Li J."/>
            <person name="Fan D."/>
            <person name="Wang W."/>
            <person name="Fu W."/>
            <person name="Wang T."/>
            <person name="Wang B."/>
            <person name="Zhang J."/>
            <person name="Peng Z."/>
            <person name="Li Y."/>
            <person name="Li N."/>
            <person name="Wang J."/>
            <person name="Chen M."/>
            <person name="He Y."/>
            <person name="Tan F."/>
            <person name="Song X."/>
            <person name="Zheng Q."/>
            <person name="Huang R."/>
            <person name="Yang H."/>
            <person name="Du X."/>
            <person name="Chen L."/>
            <person name="Yang M."/>
            <person name="Gaffney P.M."/>
            <person name="Wang S."/>
            <person name="Luo L."/>
            <person name="She Z."/>
            <person name="Ming Y."/>
            <person name="Huang W."/>
            <person name="Zhang S."/>
            <person name="Huang B."/>
            <person name="Zhang Y."/>
            <person name="Qu T."/>
            <person name="Ni P."/>
            <person name="Miao G."/>
            <person name="Wang J."/>
            <person name="Wang Q."/>
            <person name="Steinberg C.E."/>
            <person name="Wang H."/>
            <person name="Li N."/>
            <person name="Qian L."/>
            <person name="Zhang G."/>
            <person name="Li Y."/>
            <person name="Yang H."/>
            <person name="Liu X."/>
            <person name="Wang J."/>
            <person name="Yin Y."/>
            <person name="Wang J."/>
        </authorList>
    </citation>
    <scope>NUCLEOTIDE SEQUENCE [LARGE SCALE GENOMIC DNA]</scope>
    <source>
        <strain evidence="2">05x7-T-G4-1.051#20</strain>
    </source>
</reference>
<dbReference type="AlphaFoldDB" id="K1PN76"/>
<feature type="region of interest" description="Disordered" evidence="1">
    <location>
        <begin position="113"/>
        <end position="141"/>
    </location>
</feature>